<protein>
    <submittedName>
        <fullName evidence="1">Uncharacterized protein</fullName>
    </submittedName>
</protein>
<comment type="caution">
    <text evidence="1">The sequence shown here is derived from an EMBL/GenBank/DDBJ whole genome shotgun (WGS) entry which is preliminary data.</text>
</comment>
<organism evidence="1 2">
    <name type="scientific">Taenia crassiceps</name>
    <dbReference type="NCBI Taxonomy" id="6207"/>
    <lineage>
        <taxon>Eukaryota</taxon>
        <taxon>Metazoa</taxon>
        <taxon>Spiralia</taxon>
        <taxon>Lophotrochozoa</taxon>
        <taxon>Platyhelminthes</taxon>
        <taxon>Cestoda</taxon>
        <taxon>Eucestoda</taxon>
        <taxon>Cyclophyllidea</taxon>
        <taxon>Taeniidae</taxon>
        <taxon>Taenia</taxon>
    </lineage>
</organism>
<dbReference type="Proteomes" id="UP001651158">
    <property type="component" value="Unassembled WGS sequence"/>
</dbReference>
<name>A0ABR4QEK3_9CEST</name>
<evidence type="ECO:0000313" key="1">
    <source>
        <dbReference type="EMBL" id="KAL5108213.1"/>
    </source>
</evidence>
<accession>A0ABR4QEK3</accession>
<evidence type="ECO:0000313" key="2">
    <source>
        <dbReference type="Proteomes" id="UP001651158"/>
    </source>
</evidence>
<keyword evidence="2" id="KW-1185">Reference proteome</keyword>
<dbReference type="EMBL" id="JAKROA010000004">
    <property type="protein sequence ID" value="KAL5108213.1"/>
    <property type="molecule type" value="Genomic_DNA"/>
</dbReference>
<reference evidence="1 2" key="1">
    <citation type="journal article" date="2022" name="Front. Cell. Infect. Microbiol.">
        <title>The Genomes of Two Strains of Taenia crassiceps the Animal Model for the Study of Human Cysticercosis.</title>
        <authorList>
            <person name="Bobes R.J."/>
            <person name="Estrada K."/>
            <person name="Rios-Valencia D.G."/>
            <person name="Calderon-Gallegos A."/>
            <person name="de la Torre P."/>
            <person name="Carrero J.C."/>
            <person name="Sanchez-Flores A."/>
            <person name="Laclette J.P."/>
        </authorList>
    </citation>
    <scope>NUCLEOTIDE SEQUENCE [LARGE SCALE GENOMIC DNA]</scope>
    <source>
        <strain evidence="1">WFUcys</strain>
    </source>
</reference>
<gene>
    <name evidence="1" type="ORF">TcWFU_009712</name>
</gene>
<proteinExistence type="predicted"/>
<sequence>MHRLVCLSYLTDTFFTPISKYQPPNATVLAYSLVVCLASLNWWAQTPCAAVLYFGIGTTSGGPSEELDWCVGIIQK</sequence>